<evidence type="ECO:0000259" key="1">
    <source>
        <dbReference type="Pfam" id="PF13480"/>
    </source>
</evidence>
<dbReference type="SUPFAM" id="SSF55729">
    <property type="entry name" value="Acyl-CoA N-acyltransferases (Nat)"/>
    <property type="match status" value="1"/>
</dbReference>
<reference evidence="2 3" key="2">
    <citation type="journal article" date="2016" name="Int. J. Syst. Evol. Microbiol.">
        <title>Flavisolibacter tropicus sp. nov., isolated from tropical soil.</title>
        <authorList>
            <person name="Lee J.J."/>
            <person name="Kang M.S."/>
            <person name="Kim G.S."/>
            <person name="Lee C.S."/>
            <person name="Lim S."/>
            <person name="Lee J."/>
            <person name="Roh S.H."/>
            <person name="Kang H."/>
            <person name="Ha J.M."/>
            <person name="Bae S."/>
            <person name="Jung H.Y."/>
            <person name="Kim M.K."/>
        </authorList>
    </citation>
    <scope>NUCLEOTIDE SEQUENCE [LARGE SCALE GENOMIC DNA]</scope>
    <source>
        <strain evidence="2 3">LCS9</strain>
    </source>
</reference>
<dbReference type="AlphaFoldDB" id="A0A172TR21"/>
<reference evidence="3" key="1">
    <citation type="submission" date="2015-01" db="EMBL/GenBank/DDBJ databases">
        <title>Flavisolibacter sp./LCS9/ whole genome sequencing.</title>
        <authorList>
            <person name="Kim M.K."/>
            <person name="Srinivasan S."/>
            <person name="Lee J.-J."/>
        </authorList>
    </citation>
    <scope>NUCLEOTIDE SEQUENCE [LARGE SCALE GENOMIC DNA]</scope>
    <source>
        <strain evidence="3">LCS9</strain>
    </source>
</reference>
<keyword evidence="3" id="KW-1185">Reference proteome</keyword>
<dbReference type="RefSeq" id="WP_066401273.1">
    <property type="nucleotide sequence ID" value="NZ_CP011390.1"/>
</dbReference>
<dbReference type="InterPro" id="IPR016181">
    <property type="entry name" value="Acyl_CoA_acyltransferase"/>
</dbReference>
<organism evidence="2 3">
    <name type="scientific">Flavisolibacter tropicus</name>
    <dbReference type="NCBI Taxonomy" id="1492898"/>
    <lineage>
        <taxon>Bacteria</taxon>
        <taxon>Pseudomonadati</taxon>
        <taxon>Bacteroidota</taxon>
        <taxon>Chitinophagia</taxon>
        <taxon>Chitinophagales</taxon>
        <taxon>Chitinophagaceae</taxon>
        <taxon>Flavisolibacter</taxon>
    </lineage>
</organism>
<dbReference type="Proteomes" id="UP000077177">
    <property type="component" value="Chromosome"/>
</dbReference>
<protein>
    <recommendedName>
        <fullName evidence="1">BioF2-like acetyltransferase domain-containing protein</fullName>
    </recommendedName>
</protein>
<name>A0A172TR21_9BACT</name>
<accession>A0A172TR21</accession>
<dbReference type="OrthoDB" id="500470at2"/>
<dbReference type="Pfam" id="PF13480">
    <property type="entry name" value="Acetyltransf_6"/>
    <property type="match status" value="1"/>
</dbReference>
<gene>
    <name evidence="2" type="ORF">SY85_00475</name>
</gene>
<proteinExistence type="predicted"/>
<evidence type="ECO:0000313" key="2">
    <source>
        <dbReference type="EMBL" id="ANE49203.1"/>
    </source>
</evidence>
<feature type="domain" description="BioF2-like acetyltransferase" evidence="1">
    <location>
        <begin position="182"/>
        <end position="323"/>
    </location>
</feature>
<dbReference type="InterPro" id="IPR038740">
    <property type="entry name" value="BioF2-like_GNAT_dom"/>
</dbReference>
<evidence type="ECO:0000313" key="3">
    <source>
        <dbReference type="Proteomes" id="UP000077177"/>
    </source>
</evidence>
<sequence>MLTISTRAINVLNKNGIELFEGKAAWLQLSNDSFLSGWDKLYEDCPWGTVFQSRAFITTWYSNYQETYIPLFIVSFEGRRLTGLLLLAKTKDGLIIGAGDAQAEYQVWLATENNGNDFISKALKIVDSYLPNTKVQLKYIPDNAPMHWVNESTYFKARCLVKVYKQPLLKIKEDHFINELQKKNRREKLNRLKRIGNLQFVHITSYSEFEAILDKLALQFDFRKKAVFNTAVFLQDPKRKNFLLSLFKQGLLHTTVLKVNEDIIAANVSVFGKGWVHLQGVNTHAPSFAKYSPGILHLLMLGKQLASEGISVFDLTPGDDPYKGQLATNYKEAFHLIVSSPYQLQVSKLKLASAEGFKKLLLLIGYTPSKFKWYTWKLKDQYKHVFKKGLPFSIKYFVSRIITPNKENVYVFQHGQILPSFNGVTININSLSDMLCFDPKGSSLNSWAFFEDAMRRFEDGETCFSYCEKGQLQACVWLASAKSSKTANEPKLTGFYYHSILHNKKNLLLSVISTVVAMDQTHNVIYAHVRKGDKFICQTLKDLGFKRANSADSDN</sequence>
<dbReference type="EMBL" id="CP011390">
    <property type="protein sequence ID" value="ANE49203.1"/>
    <property type="molecule type" value="Genomic_DNA"/>
</dbReference>
<dbReference type="KEGG" id="fla:SY85_00475"/>